<dbReference type="EMBL" id="CAOS01000003">
    <property type="protein sequence ID" value="CCO07386.1"/>
    <property type="molecule type" value="Genomic_DNA"/>
</dbReference>
<organism evidence="1 2">
    <name type="scientific">Desulforamulus hydrothermalis Lam5 = DSM 18033</name>
    <dbReference type="NCBI Taxonomy" id="1121428"/>
    <lineage>
        <taxon>Bacteria</taxon>
        <taxon>Bacillati</taxon>
        <taxon>Bacillota</taxon>
        <taxon>Clostridia</taxon>
        <taxon>Eubacteriales</taxon>
        <taxon>Peptococcaceae</taxon>
        <taxon>Desulforamulus</taxon>
    </lineage>
</organism>
<evidence type="ECO:0000313" key="2">
    <source>
        <dbReference type="Proteomes" id="UP000009315"/>
    </source>
</evidence>
<keyword evidence="2" id="KW-1185">Reference proteome</keyword>
<gene>
    <name evidence="1" type="ORF">DESHY_110330</name>
</gene>
<evidence type="ECO:0000313" key="1">
    <source>
        <dbReference type="EMBL" id="CCO07386.1"/>
    </source>
</evidence>
<name>K8EFD9_9FIRM</name>
<protein>
    <submittedName>
        <fullName evidence="1">Uncharacterized protein</fullName>
    </submittedName>
</protein>
<accession>K8EFD9</accession>
<dbReference type="AlphaFoldDB" id="K8EFD9"/>
<reference evidence="1 2" key="1">
    <citation type="journal article" date="2013" name="Genome Announc.">
        <title>Genome Sequence of the Sulfate-Reducing Bacterium Desulfotomaculum hydrothermale Lam5(T).</title>
        <authorList>
            <person name="Amin O."/>
            <person name="Fardeau M.L."/>
            <person name="Valette O."/>
            <person name="Hirschler-Rea A."/>
            <person name="Barbe V."/>
            <person name="Medigue C."/>
            <person name="Vacherie B."/>
            <person name="Ollivier B."/>
            <person name="Bertin P.N."/>
            <person name="Dolla A."/>
        </authorList>
    </citation>
    <scope>NUCLEOTIDE SEQUENCE [LARGE SCALE GENOMIC DNA]</scope>
    <source>
        <strain evidence="2">Lam5 / DSM 18033</strain>
    </source>
</reference>
<dbReference type="Proteomes" id="UP000009315">
    <property type="component" value="Unassembled WGS sequence"/>
</dbReference>
<proteinExistence type="predicted"/>
<sequence>MSQKDLLKTIFFHKYHVADLPGLAELIKEIKENKKQNYPLTENTKAVQKFIRSVVNYKK</sequence>
<dbReference type="RefSeq" id="WP_008410232.1">
    <property type="nucleotide sequence ID" value="NZ_CAOS01000003.1"/>
</dbReference>
<comment type="caution">
    <text evidence="1">The sequence shown here is derived from an EMBL/GenBank/DDBJ whole genome shotgun (WGS) entry which is preliminary data.</text>
</comment>
<dbReference type="STRING" id="1121428.DESHY_110330"/>